<organism evidence="3 4">
    <name type="scientific">Marasmiellus scandens</name>
    <dbReference type="NCBI Taxonomy" id="2682957"/>
    <lineage>
        <taxon>Eukaryota</taxon>
        <taxon>Fungi</taxon>
        <taxon>Dikarya</taxon>
        <taxon>Basidiomycota</taxon>
        <taxon>Agaricomycotina</taxon>
        <taxon>Agaricomycetes</taxon>
        <taxon>Agaricomycetidae</taxon>
        <taxon>Agaricales</taxon>
        <taxon>Marasmiineae</taxon>
        <taxon>Omphalotaceae</taxon>
        <taxon>Marasmiellus</taxon>
    </lineage>
</organism>
<reference evidence="3 4" key="1">
    <citation type="submission" date="2024-01" db="EMBL/GenBank/DDBJ databases">
        <title>A draft genome for the cacao thread blight pathogen Marasmiellus scandens.</title>
        <authorList>
            <person name="Baruah I.K."/>
            <person name="Leung J."/>
            <person name="Bukari Y."/>
            <person name="Amoako-Attah I."/>
            <person name="Meinhardt L.W."/>
            <person name="Bailey B.A."/>
            <person name="Cohen S.P."/>
        </authorList>
    </citation>
    <scope>NUCLEOTIDE SEQUENCE [LARGE SCALE GENOMIC DNA]</scope>
    <source>
        <strain evidence="3 4">GH-19</strain>
    </source>
</reference>
<evidence type="ECO:0000256" key="2">
    <source>
        <dbReference type="SAM" id="Phobius"/>
    </source>
</evidence>
<feature type="transmembrane region" description="Helical" evidence="2">
    <location>
        <begin position="22"/>
        <end position="43"/>
    </location>
</feature>
<name>A0ABR1J0F9_9AGAR</name>
<keyword evidence="2" id="KW-1133">Transmembrane helix</keyword>
<comment type="caution">
    <text evidence="3">The sequence shown here is derived from an EMBL/GenBank/DDBJ whole genome shotgun (WGS) entry which is preliminary data.</text>
</comment>
<feature type="transmembrane region" description="Helical" evidence="2">
    <location>
        <begin position="181"/>
        <end position="202"/>
    </location>
</feature>
<feature type="transmembrane region" description="Helical" evidence="2">
    <location>
        <begin position="50"/>
        <end position="74"/>
    </location>
</feature>
<evidence type="ECO:0000256" key="1">
    <source>
        <dbReference type="SAM" id="MobiDB-lite"/>
    </source>
</evidence>
<feature type="transmembrane region" description="Helical" evidence="2">
    <location>
        <begin position="222"/>
        <end position="246"/>
    </location>
</feature>
<evidence type="ECO:0000313" key="4">
    <source>
        <dbReference type="Proteomes" id="UP001498398"/>
    </source>
</evidence>
<gene>
    <name evidence="3" type="ORF">VKT23_015964</name>
</gene>
<evidence type="ECO:0000313" key="3">
    <source>
        <dbReference type="EMBL" id="KAK7442718.1"/>
    </source>
</evidence>
<keyword evidence="4" id="KW-1185">Reference proteome</keyword>
<dbReference type="Proteomes" id="UP001498398">
    <property type="component" value="Unassembled WGS sequence"/>
</dbReference>
<feature type="transmembrane region" description="Helical" evidence="2">
    <location>
        <begin position="252"/>
        <end position="271"/>
    </location>
</feature>
<feature type="compositionally biased region" description="Polar residues" evidence="1">
    <location>
        <begin position="292"/>
        <end position="310"/>
    </location>
</feature>
<feature type="transmembrane region" description="Helical" evidence="2">
    <location>
        <begin position="135"/>
        <end position="161"/>
    </location>
</feature>
<accession>A0ABR1J0F9</accession>
<keyword evidence="2" id="KW-0472">Membrane</keyword>
<sequence>MPPSYTSRKTHQLERTFLAGDLIVGVGYGAQIVLYVSCVLYLWSRRNKRLSVLLLAYLTVLFLLETAFTAVQAYSTQEVLVDNKNYPGGSWQYFLDTQHEPINIAFYALLLPMTFLADLLVVWRCWVTWSASGVWIAGTVTFFPTIVLVCSFVMGVCWIIQSSLPGQSLYNGLSVAYGTSYFALSIGANISLTVLIVTRLLLYQRRMHTALPSEHGKQCISFMTICIESAALYSVCGIVFLITYAIDDPMNLVFLGVTSASQQIAGYLIIYRLSTTTNTYRYTMSSTLGFKSHSGNRSCSQRMSFNSSSKDSARPRCNTPLRHN</sequence>
<keyword evidence="2" id="KW-0812">Transmembrane</keyword>
<dbReference type="EMBL" id="JBANRG010000057">
    <property type="protein sequence ID" value="KAK7442718.1"/>
    <property type="molecule type" value="Genomic_DNA"/>
</dbReference>
<protein>
    <submittedName>
        <fullName evidence="3">Uncharacterized protein</fullName>
    </submittedName>
</protein>
<proteinExistence type="predicted"/>
<feature type="transmembrane region" description="Helical" evidence="2">
    <location>
        <begin position="104"/>
        <end position="123"/>
    </location>
</feature>
<feature type="region of interest" description="Disordered" evidence="1">
    <location>
        <begin position="292"/>
        <end position="324"/>
    </location>
</feature>